<dbReference type="GO" id="GO:0042575">
    <property type="term" value="C:DNA polymerase complex"/>
    <property type="evidence" value="ECO:0007669"/>
    <property type="project" value="UniProtKB-ARBA"/>
</dbReference>
<dbReference type="SUPFAM" id="SSF53098">
    <property type="entry name" value="Ribonuclease H-like"/>
    <property type="match status" value="2"/>
</dbReference>
<reference evidence="10" key="1">
    <citation type="submission" date="2017-02" db="UniProtKB">
        <authorList>
            <consortium name="WormBaseParasite"/>
        </authorList>
    </citation>
    <scope>IDENTIFICATION</scope>
</reference>
<dbReference type="WBParaSite" id="PTRK_0000342200.1">
    <property type="protein sequence ID" value="PTRK_0000342200.1"/>
    <property type="gene ID" value="PTRK_0000342200"/>
</dbReference>
<dbReference type="PROSITE" id="PS50879">
    <property type="entry name" value="RNASE_H_1"/>
    <property type="match status" value="1"/>
</dbReference>
<evidence type="ECO:0000256" key="6">
    <source>
        <dbReference type="ARBA" id="ARBA00022918"/>
    </source>
</evidence>
<sequence>MSTCEKIIAFANRKKPTNDSFETFINDMRHSLKDIVPDTAIDWICLFKVLPLAGDKILEELLCVKSLTLEKFMTGASNFENHQRLTKLLRLNGNQKQKVVSFDDQQVSNVPVMKNSVKDIICVICKVAGHYSNKCPEKRHNKSVNDNERRIDNRVVNLDVNNLTVEGHELFSLEWLTSPLVYVPIEYGPLLMNRVLLDSGSNGNLCPLDKLKDFMDVGFTFIETTNASVRGFNGVKKIEGYINVELCSMATRKRTGTRIYFAPDVPLAIDQKTALEMDLSVEKYSKEVLQERALMIQSLDRIYTDHADLVGSFLEHKETFDDSVVMPQLVVNLQLHSAIPNKIFKPYGTSKIQKSVLCEHLAKELSSLRIKRISNPRVALPVTVEPVRQRVVTDSRWLNKYVMEEPLVLPDRSYISTLVGGSEAFTVFDFKSAFKLCLVPDDVAYVNTVVTEYGYFESNRLQFGTKSASGLFHAKIQSILCGLPKCLNYVDDVLFYGSIAEQKNSIQQFLKLCSRYALKFNISKMQLLCKKVKFLGGFMDVENGWLIDPARAAMLQGLARPKTRNEALSFIGRFIYVSKNIKNYCGKVLPIIPRSKEVGYLWDKTREASYLALVDCLQEYQNLAMPVSGEKLNLYFFPNAQYLHMELRGENEQLIDILSRVFSPAEKNYSENERELLGVAEVLQKSRAFFLSHNVTWVTKSKIIAKLMEMPLESAIDSSARVQRFLAPIVMWGVKCVFSNDFKKVVGQRQSLVIECNSMKICVSDVGDTKYLRNKDIFDEQSSSELCGKMLDYMNAGKRREEIALELPSWIRDNLDMVSIENGLLSIDGKVVLSKKLMKLVVQEVHSLYHGGKQCILNEVSKYYTGIGWSSVIAEVLDACTVCLMTKSSTHKKPAKWEVAVRPRQRGHYDLAYVMDETGKKQTVICFVDAFSSYLMGKRLVSKHFEELKNFFVPILDQCGFEVVICDNEPSLVTPSITELFASYSTYHATSVPYAPASNGIVERYIGLLKKAWQRSILDVPNLAFDVRLERIIRNMNNLANSKSTITPAQLFFTGCEMVKGYAPPVKVELPKQRIFFKPRGKLSELFEEGWLVGRIGNRINLIEKDDFIYHVSPDFCHQGYLPNKFTKCTNDSVMDDAMNLVNENNPSLVRDMVDSSSGGMLCFTPKMDKPRGRSRKTLDFSVPHSTLVSERVDIKDNAAALDSATVRAEAIEDSFVSSFDKSLIDQGEMEDNIKLSSACREDYEEISNLFENSNMSICDESPMRVMNNEGMVPCGTPEDGIENQKEWLEFMTRSGRGHSYVFVDGSEYKGKGCAMFLRFGESKVMIGGAGLHGNTTNNGAELLALIFALDSIGSDAKYPVLFFSDSSFVVNTLKQGWFNKEVTSEGEPRSHLEKFKQIVKRWRPNYQLHKVRAHGDILGNLIADKLARLYAQKIKKDGFEMIEATSDEEVLELVITWEKGCR</sequence>
<keyword evidence="2" id="KW-0548">Nucleotidyltransferase</keyword>
<dbReference type="Pfam" id="PF00075">
    <property type="entry name" value="RNase_H"/>
    <property type="match status" value="1"/>
</dbReference>
<dbReference type="Pfam" id="PF17917">
    <property type="entry name" value="RT_RNaseH"/>
    <property type="match status" value="1"/>
</dbReference>
<dbReference type="Proteomes" id="UP000038045">
    <property type="component" value="Unplaced"/>
</dbReference>
<dbReference type="STRING" id="131310.A0A0N4Z866"/>
<dbReference type="Gene3D" id="3.30.420.10">
    <property type="entry name" value="Ribonuclease H-like superfamily/Ribonuclease H"/>
    <property type="match status" value="2"/>
</dbReference>
<dbReference type="GO" id="GO:0004523">
    <property type="term" value="F:RNA-DNA hybrid ribonuclease activity"/>
    <property type="evidence" value="ECO:0007669"/>
    <property type="project" value="InterPro"/>
</dbReference>
<proteinExistence type="predicted"/>
<dbReference type="PANTHER" id="PTHR37984:SF9">
    <property type="entry name" value="INTEGRASE CATALYTIC DOMAIN-CONTAINING PROTEIN"/>
    <property type="match status" value="1"/>
</dbReference>
<dbReference type="SUPFAM" id="SSF56672">
    <property type="entry name" value="DNA/RNA polymerases"/>
    <property type="match status" value="1"/>
</dbReference>
<dbReference type="InterPro" id="IPR041373">
    <property type="entry name" value="RT_RNaseH"/>
</dbReference>
<dbReference type="Gene3D" id="1.10.340.70">
    <property type="match status" value="1"/>
</dbReference>
<dbReference type="InterPro" id="IPR043502">
    <property type="entry name" value="DNA/RNA_pol_sf"/>
</dbReference>
<dbReference type="SUPFAM" id="SSF57756">
    <property type="entry name" value="Retrovirus zinc finger-like domains"/>
    <property type="match status" value="1"/>
</dbReference>
<evidence type="ECO:0000256" key="2">
    <source>
        <dbReference type="ARBA" id="ARBA00022695"/>
    </source>
</evidence>
<dbReference type="GO" id="GO:0008270">
    <property type="term" value="F:zinc ion binding"/>
    <property type="evidence" value="ECO:0007669"/>
    <property type="project" value="InterPro"/>
</dbReference>
<protein>
    <submittedName>
        <fullName evidence="10">Ribonuclease H</fullName>
    </submittedName>
</protein>
<evidence type="ECO:0000256" key="4">
    <source>
        <dbReference type="ARBA" id="ARBA00022759"/>
    </source>
</evidence>
<evidence type="ECO:0000256" key="5">
    <source>
        <dbReference type="ARBA" id="ARBA00022801"/>
    </source>
</evidence>
<name>A0A0N4Z866_PARTI</name>
<dbReference type="InterPro" id="IPR012337">
    <property type="entry name" value="RNaseH-like_sf"/>
</dbReference>
<dbReference type="InterPro" id="IPR001584">
    <property type="entry name" value="Integrase_cat-core"/>
</dbReference>
<dbReference type="InterPro" id="IPR043128">
    <property type="entry name" value="Rev_trsase/Diguanyl_cyclase"/>
</dbReference>
<dbReference type="Pfam" id="PF00078">
    <property type="entry name" value="RVT_1"/>
    <property type="match status" value="1"/>
</dbReference>
<keyword evidence="3" id="KW-0540">Nuclease</keyword>
<keyword evidence="9" id="KW-1185">Reference proteome</keyword>
<dbReference type="InterPro" id="IPR000477">
    <property type="entry name" value="RT_dom"/>
</dbReference>
<dbReference type="GO" id="GO:0003964">
    <property type="term" value="F:RNA-directed DNA polymerase activity"/>
    <property type="evidence" value="ECO:0007669"/>
    <property type="project" value="UniProtKB-KW"/>
</dbReference>
<evidence type="ECO:0000256" key="1">
    <source>
        <dbReference type="ARBA" id="ARBA00022679"/>
    </source>
</evidence>
<dbReference type="GO" id="GO:0015074">
    <property type="term" value="P:DNA integration"/>
    <property type="evidence" value="ECO:0007669"/>
    <property type="project" value="InterPro"/>
</dbReference>
<dbReference type="InterPro" id="IPR036397">
    <property type="entry name" value="RNaseH_sf"/>
</dbReference>
<dbReference type="InterPro" id="IPR050951">
    <property type="entry name" value="Retrovirus_Pol_polyprotein"/>
</dbReference>
<keyword evidence="4" id="KW-0255">Endonuclease</keyword>
<dbReference type="InterPro" id="IPR036875">
    <property type="entry name" value="Znf_CCHC_sf"/>
</dbReference>
<accession>A0A0N4Z866</accession>
<dbReference type="InterPro" id="IPR002156">
    <property type="entry name" value="RNaseH_domain"/>
</dbReference>
<evidence type="ECO:0000313" key="9">
    <source>
        <dbReference type="Proteomes" id="UP000038045"/>
    </source>
</evidence>
<evidence type="ECO:0000259" key="8">
    <source>
        <dbReference type="PROSITE" id="PS50994"/>
    </source>
</evidence>
<evidence type="ECO:0000313" key="10">
    <source>
        <dbReference type="WBParaSite" id="PTRK_0000342200.1"/>
    </source>
</evidence>
<feature type="domain" description="RNase H type-1" evidence="7">
    <location>
        <begin position="1296"/>
        <end position="1433"/>
    </location>
</feature>
<keyword evidence="6" id="KW-0695">RNA-directed DNA polymerase</keyword>
<feature type="domain" description="Integrase catalytic" evidence="8">
    <location>
        <begin position="899"/>
        <end position="1056"/>
    </location>
</feature>
<dbReference type="PROSITE" id="PS50994">
    <property type="entry name" value="INTEGRASE"/>
    <property type="match status" value="1"/>
</dbReference>
<keyword evidence="5" id="KW-0378">Hydrolase</keyword>
<organism evidence="9 10">
    <name type="scientific">Parastrongyloides trichosuri</name>
    <name type="common">Possum-specific nematode worm</name>
    <dbReference type="NCBI Taxonomy" id="131310"/>
    <lineage>
        <taxon>Eukaryota</taxon>
        <taxon>Metazoa</taxon>
        <taxon>Ecdysozoa</taxon>
        <taxon>Nematoda</taxon>
        <taxon>Chromadorea</taxon>
        <taxon>Rhabditida</taxon>
        <taxon>Tylenchina</taxon>
        <taxon>Panagrolaimomorpha</taxon>
        <taxon>Strongyloidoidea</taxon>
        <taxon>Strongyloididae</taxon>
        <taxon>Parastrongyloides</taxon>
    </lineage>
</organism>
<evidence type="ECO:0000259" key="7">
    <source>
        <dbReference type="PROSITE" id="PS50879"/>
    </source>
</evidence>
<dbReference type="Gene3D" id="3.10.10.10">
    <property type="entry name" value="HIV Type 1 Reverse Transcriptase, subunit A, domain 1"/>
    <property type="match status" value="1"/>
</dbReference>
<dbReference type="PANTHER" id="PTHR37984">
    <property type="entry name" value="PROTEIN CBG26694"/>
    <property type="match status" value="1"/>
</dbReference>
<dbReference type="GO" id="GO:0003676">
    <property type="term" value="F:nucleic acid binding"/>
    <property type="evidence" value="ECO:0007669"/>
    <property type="project" value="InterPro"/>
</dbReference>
<keyword evidence="1" id="KW-0808">Transferase</keyword>
<dbReference type="Gene3D" id="3.30.70.270">
    <property type="match status" value="1"/>
</dbReference>
<evidence type="ECO:0000256" key="3">
    <source>
        <dbReference type="ARBA" id="ARBA00022722"/>
    </source>
</evidence>